<evidence type="ECO:0000256" key="2">
    <source>
        <dbReference type="SAM" id="Phobius"/>
    </source>
</evidence>
<dbReference type="PANTHER" id="PTHR31045:SF19">
    <property type="entry name" value="OS03G0299800 PROTEIN"/>
    <property type="match status" value="1"/>
</dbReference>
<evidence type="ECO:0008006" key="5">
    <source>
        <dbReference type="Google" id="ProtNLM"/>
    </source>
</evidence>
<protein>
    <recommendedName>
        <fullName evidence="5">PLAC8 family protein</fullName>
    </recommendedName>
</protein>
<dbReference type="OrthoDB" id="1434354at2759"/>
<organism evidence="3 4">
    <name type="scientific">Vanilla planifolia</name>
    <name type="common">Vanilla</name>
    <dbReference type="NCBI Taxonomy" id="51239"/>
    <lineage>
        <taxon>Eukaryota</taxon>
        <taxon>Viridiplantae</taxon>
        <taxon>Streptophyta</taxon>
        <taxon>Embryophyta</taxon>
        <taxon>Tracheophyta</taxon>
        <taxon>Spermatophyta</taxon>
        <taxon>Magnoliopsida</taxon>
        <taxon>Liliopsida</taxon>
        <taxon>Asparagales</taxon>
        <taxon>Orchidaceae</taxon>
        <taxon>Vanilloideae</taxon>
        <taxon>Vanilleae</taxon>
        <taxon>Vanilla</taxon>
    </lineage>
</organism>
<keyword evidence="2" id="KW-0472">Membrane</keyword>
<dbReference type="EMBL" id="JADCNL010000012">
    <property type="protein sequence ID" value="KAG0457693.1"/>
    <property type="molecule type" value="Genomic_DNA"/>
</dbReference>
<dbReference type="InterPro" id="IPR006461">
    <property type="entry name" value="PLAC_motif_containing"/>
</dbReference>
<sequence length="540" mass="61528">MESMVQSETKEGNLNGGKELKDLNTMDVERGRLYQKRGEKGYLDFLRADPSKESFFKSGFLSRIFRFPFLRRSRSQTPSSSSSAYPDPLRTTASGGGGCGTGPFRFLFVKKINWGSLVIYCKKWVKHPMNMAILVWLFFVAACLVVLFLFMAGLLNQAIPEKSARNKWTEIFNQILNALFTIMCLYQHPRIFHHLVLLLQWGPDDGTELRGVYCKKGERKPHDRANMLFVVILLHLTCFAQYGLCYLFWAYTSKTRPGWPQILCIVFGTAAPVIAALYTFLGPLGKKTESENDEEAQRPVAMAEETELSEHKPYELVVISPEWNGGLFECRNDPSVCCLSFFLTFFFFGWNMQRLGFGNMYVHTCTFILLCCAPVLVFGVTAHNVNDDGIRYIVGIAGILLCFFGFLYGGFWRIQMRKRFKLPANTFCFGYSSLTDFMQWLFCWSCSLAQEVRTANFYYVVDDSFCNMEAEEGGRQLQALSPLPRENGAGPLFMPSMGSSVRIHIFPEGNQGLDNLTAREEGMDEIEDREMIRAPHQPLI</sequence>
<dbReference type="Proteomes" id="UP000636800">
    <property type="component" value="Chromosome 12"/>
</dbReference>
<gene>
    <name evidence="3" type="ORF">HPP92_022850</name>
</gene>
<evidence type="ECO:0000313" key="4">
    <source>
        <dbReference type="Proteomes" id="UP000636800"/>
    </source>
</evidence>
<feature type="region of interest" description="Disordered" evidence="1">
    <location>
        <begin position="1"/>
        <end position="21"/>
    </location>
</feature>
<proteinExistence type="predicted"/>
<dbReference type="NCBIfam" id="TIGR01571">
    <property type="entry name" value="A_thal_Cys_rich"/>
    <property type="match status" value="1"/>
</dbReference>
<feature type="transmembrane region" description="Helical" evidence="2">
    <location>
        <begin position="258"/>
        <end position="281"/>
    </location>
</feature>
<name>A0A835PRN5_VANPL</name>
<dbReference type="InterPro" id="IPR021369">
    <property type="entry name" value="DUF2985"/>
</dbReference>
<feature type="transmembrane region" description="Helical" evidence="2">
    <location>
        <begin position="132"/>
        <end position="159"/>
    </location>
</feature>
<comment type="caution">
    <text evidence="3">The sequence shown here is derived from an EMBL/GenBank/DDBJ whole genome shotgun (WGS) entry which is preliminary data.</text>
</comment>
<keyword evidence="2" id="KW-1133">Transmembrane helix</keyword>
<feature type="transmembrane region" description="Helical" evidence="2">
    <location>
        <begin position="392"/>
        <end position="411"/>
    </location>
</feature>
<reference evidence="3 4" key="1">
    <citation type="journal article" date="2020" name="Nat. Food">
        <title>A phased Vanilla planifolia genome enables genetic improvement of flavour and production.</title>
        <authorList>
            <person name="Hasing T."/>
            <person name="Tang H."/>
            <person name="Brym M."/>
            <person name="Khazi F."/>
            <person name="Huang T."/>
            <person name="Chambers A.H."/>
        </authorList>
    </citation>
    <scope>NUCLEOTIDE SEQUENCE [LARGE SCALE GENOMIC DNA]</scope>
    <source>
        <tissue evidence="3">Leaf</tissue>
    </source>
</reference>
<feature type="transmembrane region" description="Helical" evidence="2">
    <location>
        <begin position="225"/>
        <end position="252"/>
    </location>
</feature>
<dbReference type="PANTHER" id="PTHR31045">
    <property type="entry name" value="PLAC8 FAMILY PROTEIN-RELATED"/>
    <property type="match status" value="1"/>
</dbReference>
<dbReference type="GO" id="GO:0009975">
    <property type="term" value="F:cyclase activity"/>
    <property type="evidence" value="ECO:0007669"/>
    <property type="project" value="TreeGrafter"/>
</dbReference>
<dbReference type="Pfam" id="PF04749">
    <property type="entry name" value="PLAC8"/>
    <property type="match status" value="1"/>
</dbReference>
<keyword evidence="4" id="KW-1185">Reference proteome</keyword>
<evidence type="ECO:0000256" key="1">
    <source>
        <dbReference type="SAM" id="MobiDB-lite"/>
    </source>
</evidence>
<keyword evidence="2" id="KW-0812">Transmembrane</keyword>
<dbReference type="Pfam" id="PF11204">
    <property type="entry name" value="DUF2985"/>
    <property type="match status" value="1"/>
</dbReference>
<evidence type="ECO:0000313" key="3">
    <source>
        <dbReference type="EMBL" id="KAG0457693.1"/>
    </source>
</evidence>
<accession>A0A835PRN5</accession>
<feature type="transmembrane region" description="Helical" evidence="2">
    <location>
        <begin position="360"/>
        <end position="380"/>
    </location>
</feature>
<dbReference type="GO" id="GO:0051762">
    <property type="term" value="P:sesquiterpene biosynthetic process"/>
    <property type="evidence" value="ECO:0007669"/>
    <property type="project" value="TreeGrafter"/>
</dbReference>
<dbReference type="AlphaFoldDB" id="A0A835PRN5"/>